<dbReference type="InterPro" id="IPR019291">
    <property type="entry name" value="Host_attachment_protein"/>
</dbReference>
<evidence type="ECO:0000313" key="1">
    <source>
        <dbReference type="EMBL" id="GGC05888.1"/>
    </source>
</evidence>
<name>A0ABQ1KSS9_9GAMM</name>
<proteinExistence type="predicted"/>
<dbReference type="Proteomes" id="UP000629025">
    <property type="component" value="Unassembled WGS sequence"/>
</dbReference>
<organism evidence="1 2">
    <name type="scientific">Marinobacterium zhoushanense</name>
    <dbReference type="NCBI Taxonomy" id="1679163"/>
    <lineage>
        <taxon>Bacteria</taxon>
        <taxon>Pseudomonadati</taxon>
        <taxon>Pseudomonadota</taxon>
        <taxon>Gammaproteobacteria</taxon>
        <taxon>Oceanospirillales</taxon>
        <taxon>Oceanospirillaceae</taxon>
        <taxon>Marinobacterium</taxon>
    </lineage>
</organism>
<comment type="caution">
    <text evidence="1">The sequence shown here is derived from an EMBL/GenBank/DDBJ whole genome shotgun (WGS) entry which is preliminary data.</text>
</comment>
<reference evidence="2" key="1">
    <citation type="journal article" date="2019" name="Int. J. Syst. Evol. Microbiol.">
        <title>The Global Catalogue of Microorganisms (GCM) 10K type strain sequencing project: providing services to taxonomists for standard genome sequencing and annotation.</title>
        <authorList>
            <consortium name="The Broad Institute Genomics Platform"/>
            <consortium name="The Broad Institute Genome Sequencing Center for Infectious Disease"/>
            <person name="Wu L."/>
            <person name="Ma J."/>
        </authorList>
    </citation>
    <scope>NUCLEOTIDE SEQUENCE [LARGE SCALE GENOMIC DNA]</scope>
    <source>
        <strain evidence="2">CGMCC 1.15341</strain>
    </source>
</reference>
<evidence type="ECO:0000313" key="2">
    <source>
        <dbReference type="Proteomes" id="UP000629025"/>
    </source>
</evidence>
<dbReference type="Pfam" id="PF10116">
    <property type="entry name" value="Host_attach"/>
    <property type="match status" value="1"/>
</dbReference>
<dbReference type="RefSeq" id="WP_188750699.1">
    <property type="nucleotide sequence ID" value="NZ_BMIJ01000007.1"/>
</dbReference>
<evidence type="ECO:0008006" key="3">
    <source>
        <dbReference type="Google" id="ProtNLM"/>
    </source>
</evidence>
<accession>A0ABQ1KSS9</accession>
<dbReference type="EMBL" id="BMIJ01000007">
    <property type="protein sequence ID" value="GGC05888.1"/>
    <property type="molecule type" value="Genomic_DNA"/>
</dbReference>
<protein>
    <recommendedName>
        <fullName evidence="3">Protein required for attachment to host cells</fullName>
    </recommendedName>
</protein>
<gene>
    <name evidence="1" type="ORF">GCM10011352_35120</name>
</gene>
<sequence length="135" mass="15083">MPDWIVVADASKARVYAQNKPRGELLEIMDLVHPEARVKESALISDGPGIPEKGSVRQTEDQRFARDIMAKVRHALDTNEIRGFYLAAPPHFLGLLRESMDGHLRKSLHQDLDKNLTGATHSDVVAAFSFPTIRN</sequence>
<keyword evidence="2" id="KW-1185">Reference proteome</keyword>